<dbReference type="PATRIC" id="fig|1126833.4.peg.4024"/>
<dbReference type="SMART" id="SM00729">
    <property type="entry name" value="Elp3"/>
    <property type="match status" value="1"/>
</dbReference>
<evidence type="ECO:0000313" key="16">
    <source>
        <dbReference type="Proteomes" id="UP000032633"/>
    </source>
</evidence>
<dbReference type="Proteomes" id="UP000032633">
    <property type="component" value="Chromosome"/>
</dbReference>
<dbReference type="InterPro" id="IPR013483">
    <property type="entry name" value="MoaA"/>
</dbReference>
<dbReference type="Pfam" id="PF04055">
    <property type="entry name" value="Radical_SAM"/>
    <property type="match status" value="1"/>
</dbReference>
<evidence type="ECO:0000256" key="12">
    <source>
        <dbReference type="HAMAP-Rule" id="MF_01225"/>
    </source>
</evidence>
<evidence type="ECO:0000256" key="1">
    <source>
        <dbReference type="ARBA" id="ARBA00012167"/>
    </source>
</evidence>
<feature type="binding site" evidence="12">
    <location>
        <position position="28"/>
    </location>
    <ligand>
        <name>[4Fe-4S] cluster</name>
        <dbReference type="ChEBI" id="CHEBI:49883"/>
        <label>1</label>
        <note>4Fe-4S-S-AdoMet</note>
    </ligand>
</feature>
<evidence type="ECO:0000256" key="4">
    <source>
        <dbReference type="ARBA" id="ARBA00022723"/>
    </source>
</evidence>
<feature type="binding site" evidence="12">
    <location>
        <position position="21"/>
    </location>
    <ligand>
        <name>[4Fe-4S] cluster</name>
        <dbReference type="ChEBI" id="CHEBI:49883"/>
        <label>1</label>
        <note>4Fe-4S-S-AdoMet</note>
    </ligand>
</feature>
<dbReference type="InterPro" id="IPR006638">
    <property type="entry name" value="Elp3/MiaA/NifB-like_rSAM"/>
</dbReference>
<feature type="binding site" evidence="12">
    <location>
        <position position="160"/>
    </location>
    <ligand>
        <name>GTP</name>
        <dbReference type="ChEBI" id="CHEBI:37565"/>
    </ligand>
</feature>
<evidence type="ECO:0000256" key="8">
    <source>
        <dbReference type="ARBA" id="ARBA00023134"/>
    </source>
</evidence>
<dbReference type="InterPro" id="IPR010505">
    <property type="entry name" value="MoaA_twitch"/>
</dbReference>
<reference evidence="15 16" key="1">
    <citation type="journal article" date="2015" name="J. Biotechnol.">
        <title>Complete genome sequence of Paenibacillus beijingensis 7188(T) (=DSM 24997(T)), a novel rhizobacterium from jujube garden soil.</title>
        <authorList>
            <person name="Kwak Y."/>
            <person name="Shin J.H."/>
        </authorList>
    </citation>
    <scope>NUCLEOTIDE SEQUENCE [LARGE SCALE GENOMIC DNA]</scope>
    <source>
        <strain evidence="15 16">DSM 24997</strain>
    </source>
</reference>
<dbReference type="RefSeq" id="WP_045671576.1">
    <property type="nucleotide sequence ID" value="NZ_CP011058.1"/>
</dbReference>
<dbReference type="GO" id="GO:0051539">
    <property type="term" value="F:4 iron, 4 sulfur cluster binding"/>
    <property type="evidence" value="ECO:0007669"/>
    <property type="project" value="UniProtKB-UniRule"/>
</dbReference>
<dbReference type="NCBIfam" id="NF001199">
    <property type="entry name" value="PRK00164.2-1"/>
    <property type="match status" value="1"/>
</dbReference>
<evidence type="ECO:0000256" key="6">
    <source>
        <dbReference type="ARBA" id="ARBA00023004"/>
    </source>
</evidence>
<comment type="subunit">
    <text evidence="12">Monomer and homodimer.</text>
</comment>
<dbReference type="HOGENOM" id="CLU_009273_0_1_9"/>
<feature type="compositionally biased region" description="Basic and acidic residues" evidence="13">
    <location>
        <begin position="315"/>
        <end position="328"/>
    </location>
</feature>
<dbReference type="KEGG" id="pbj:VN24_18280"/>
<dbReference type="PROSITE" id="PS51918">
    <property type="entry name" value="RADICAL_SAM"/>
    <property type="match status" value="1"/>
</dbReference>
<feature type="binding site" evidence="12">
    <location>
        <position position="257"/>
    </location>
    <ligand>
        <name>[4Fe-4S] cluster</name>
        <dbReference type="ChEBI" id="CHEBI:49883"/>
        <label>2</label>
        <note>4Fe-4S-substrate</note>
    </ligand>
</feature>
<evidence type="ECO:0000313" key="15">
    <source>
        <dbReference type="EMBL" id="AJY76148.1"/>
    </source>
</evidence>
<comment type="cofactor">
    <cofactor evidence="12">
        <name>[4Fe-4S] cluster</name>
        <dbReference type="ChEBI" id="CHEBI:49883"/>
    </cofactor>
    <text evidence="12">Binds 2 [4Fe-4S] clusters. Binds 1 [4Fe-4S] cluster coordinated with 3 cysteines and an exchangeable S-adenosyl-L-methionine and 1 [4Fe-4S] cluster coordinated with 3 cysteines and the GTP-derived substrate.</text>
</comment>
<dbReference type="Gene3D" id="3.20.20.70">
    <property type="entry name" value="Aldolase class I"/>
    <property type="match status" value="1"/>
</dbReference>
<evidence type="ECO:0000259" key="14">
    <source>
        <dbReference type="PROSITE" id="PS51918"/>
    </source>
</evidence>
<sequence>MITDTFHRPLKDLRISVTDRCNLRCTYCMPKEIFGADYPFLPKSELLDFDEIERLVRIFAAFGVTKIRITGGEPLLRPGLPRLLDRIRAINGIEDIALTTNGLLLPKYAEDLKSAGLHRVTVSLDSLDDERFGRINGLGVGVEPVLKGIDAAAKAGIKVKINMVVQKGVNDQDIVPMAQYFKETDHILRFIEFMDVGNTNGWKMDRVVTKREIIDMIGKTMPLEPVQNEYGEVASRYRYIGTNKEIGIVSSVSDAFCSTCTRARLSANGSFYTCLFASEGTDLRTHLRSGISDEELSAIIAAVWNNRDNRYSEIRNENTGEGGKKPKIEMSYIGG</sequence>
<dbReference type="Pfam" id="PF06463">
    <property type="entry name" value="Mob_synth_C"/>
    <property type="match status" value="1"/>
</dbReference>
<comment type="similarity">
    <text evidence="12">Belongs to the radical SAM superfamily. MoaA family.</text>
</comment>
<gene>
    <name evidence="12" type="primary">moaA</name>
    <name evidence="15" type="ORF">VN24_18280</name>
</gene>
<feature type="binding site" evidence="12">
    <location>
        <position position="68"/>
    </location>
    <ligand>
        <name>GTP</name>
        <dbReference type="ChEBI" id="CHEBI:37565"/>
    </ligand>
</feature>
<dbReference type="SFLD" id="SFLDG01386">
    <property type="entry name" value="main_SPASM_domain-containing"/>
    <property type="match status" value="1"/>
</dbReference>
<dbReference type="CDD" id="cd01335">
    <property type="entry name" value="Radical_SAM"/>
    <property type="match status" value="1"/>
</dbReference>
<reference evidence="16" key="2">
    <citation type="submission" date="2015-03" db="EMBL/GenBank/DDBJ databases">
        <title>Genome sequence of Paenibacillus beijingensis strain DSM 24997T.</title>
        <authorList>
            <person name="Kwak Y."/>
            <person name="Shin J.-H."/>
        </authorList>
    </citation>
    <scope>NUCLEOTIDE SEQUENCE [LARGE SCALE GENOMIC DNA]</scope>
    <source>
        <strain evidence="16">DSM 24997</strain>
    </source>
</reference>
<feature type="binding site" evidence="12">
    <location>
        <position position="27"/>
    </location>
    <ligand>
        <name>S-adenosyl-L-methionine</name>
        <dbReference type="ChEBI" id="CHEBI:59789"/>
    </ligand>
</feature>
<evidence type="ECO:0000256" key="13">
    <source>
        <dbReference type="SAM" id="MobiDB-lite"/>
    </source>
</evidence>
<dbReference type="SFLD" id="SFLDG01383">
    <property type="entry name" value="cyclic_pyranopterin_phosphate"/>
    <property type="match status" value="1"/>
</dbReference>
<dbReference type="AlphaFoldDB" id="A0A0D5NMM0"/>
<feature type="binding site" evidence="12">
    <location>
        <position position="260"/>
    </location>
    <ligand>
        <name>[4Fe-4S] cluster</name>
        <dbReference type="ChEBI" id="CHEBI:49883"/>
        <label>2</label>
        <note>4Fe-4S-substrate</note>
    </ligand>
</feature>
<keyword evidence="9 12" id="KW-0501">Molybdenum cofactor biosynthesis</keyword>
<dbReference type="InterPro" id="IPR040064">
    <property type="entry name" value="MoaA-like"/>
</dbReference>
<name>A0A0D5NMM0_9BACL</name>
<dbReference type="GO" id="GO:1904047">
    <property type="term" value="F:S-adenosyl-L-methionine binding"/>
    <property type="evidence" value="ECO:0007669"/>
    <property type="project" value="UniProtKB-UniRule"/>
</dbReference>
<dbReference type="GO" id="GO:0005525">
    <property type="term" value="F:GTP binding"/>
    <property type="evidence" value="ECO:0007669"/>
    <property type="project" value="UniProtKB-UniRule"/>
</dbReference>
<comment type="function">
    <text evidence="12">Catalyzes the cyclization of GTP to (8S)-3',8-cyclo-7,8-dihydroguanosine 5'-triphosphate.</text>
</comment>
<dbReference type="InterPro" id="IPR013785">
    <property type="entry name" value="Aldolase_TIM"/>
</dbReference>
<feature type="binding site" evidence="12">
    <location>
        <position position="25"/>
    </location>
    <ligand>
        <name>[4Fe-4S] cluster</name>
        <dbReference type="ChEBI" id="CHEBI:49883"/>
        <label>1</label>
        <note>4Fe-4S-S-AdoMet</note>
    </ligand>
</feature>
<dbReference type="InterPro" id="IPR000385">
    <property type="entry name" value="MoaA_NifB_PqqE_Fe-S-bd_CS"/>
</dbReference>
<keyword evidence="10 12" id="KW-0456">Lyase</keyword>
<evidence type="ECO:0000256" key="11">
    <source>
        <dbReference type="ARBA" id="ARBA00048697"/>
    </source>
</evidence>
<dbReference type="CDD" id="cd21117">
    <property type="entry name" value="Twitch_MoaA"/>
    <property type="match status" value="1"/>
</dbReference>
<evidence type="ECO:0000256" key="9">
    <source>
        <dbReference type="ARBA" id="ARBA00023150"/>
    </source>
</evidence>
<keyword evidence="5 12" id="KW-0547">Nucleotide-binding</keyword>
<dbReference type="SUPFAM" id="SSF102114">
    <property type="entry name" value="Radical SAM enzymes"/>
    <property type="match status" value="1"/>
</dbReference>
<comment type="pathway">
    <text evidence="12">Cofactor biosynthesis; molybdopterin biosynthesis.</text>
</comment>
<keyword evidence="6 12" id="KW-0408">Iron</keyword>
<dbReference type="PANTHER" id="PTHR22960:SF0">
    <property type="entry name" value="MOLYBDENUM COFACTOR BIOSYNTHESIS PROTEIN 1"/>
    <property type="match status" value="1"/>
</dbReference>
<dbReference type="GO" id="GO:0061799">
    <property type="term" value="F:cyclic pyranopterin monophosphate synthase activity"/>
    <property type="evidence" value="ECO:0007669"/>
    <property type="project" value="TreeGrafter"/>
</dbReference>
<dbReference type="GO" id="GO:0006777">
    <property type="term" value="P:Mo-molybdopterin cofactor biosynthetic process"/>
    <property type="evidence" value="ECO:0007669"/>
    <property type="project" value="UniProtKB-UniRule"/>
</dbReference>
<dbReference type="GO" id="GO:0061798">
    <property type="term" value="F:GTP 3',8'-cyclase activity"/>
    <property type="evidence" value="ECO:0007669"/>
    <property type="project" value="UniProtKB-UniRule"/>
</dbReference>
<evidence type="ECO:0000256" key="2">
    <source>
        <dbReference type="ARBA" id="ARBA00022485"/>
    </source>
</evidence>
<evidence type="ECO:0000256" key="5">
    <source>
        <dbReference type="ARBA" id="ARBA00022741"/>
    </source>
</evidence>
<keyword evidence="4 12" id="KW-0479">Metal-binding</keyword>
<dbReference type="EC" id="4.1.99.22" evidence="1 12"/>
<feature type="binding site" evidence="12">
    <location>
        <position position="72"/>
    </location>
    <ligand>
        <name>S-adenosyl-L-methionine</name>
        <dbReference type="ChEBI" id="CHEBI:59789"/>
    </ligand>
</feature>
<dbReference type="GO" id="GO:0046872">
    <property type="term" value="F:metal ion binding"/>
    <property type="evidence" value="ECO:0007669"/>
    <property type="project" value="UniProtKB-KW"/>
</dbReference>
<organism evidence="15 16">
    <name type="scientific">Paenibacillus beijingensis</name>
    <dbReference type="NCBI Taxonomy" id="1126833"/>
    <lineage>
        <taxon>Bacteria</taxon>
        <taxon>Bacillati</taxon>
        <taxon>Bacillota</taxon>
        <taxon>Bacilli</taxon>
        <taxon>Bacillales</taxon>
        <taxon>Paenibacillaceae</taxon>
        <taxon>Paenibacillus</taxon>
    </lineage>
</organism>
<feature type="binding site" evidence="12">
    <location>
        <position position="194"/>
    </location>
    <ligand>
        <name>S-adenosyl-L-methionine</name>
        <dbReference type="ChEBI" id="CHEBI:59789"/>
    </ligand>
</feature>
<feature type="region of interest" description="Disordered" evidence="13">
    <location>
        <begin position="315"/>
        <end position="335"/>
    </location>
</feature>
<evidence type="ECO:0000256" key="3">
    <source>
        <dbReference type="ARBA" id="ARBA00022691"/>
    </source>
</evidence>
<feature type="binding site" evidence="12">
    <location>
        <position position="99"/>
    </location>
    <ligand>
        <name>GTP</name>
        <dbReference type="ChEBI" id="CHEBI:37565"/>
    </ligand>
</feature>
<dbReference type="InterPro" id="IPR050105">
    <property type="entry name" value="MoCo_biosynth_MoaA/MoaC"/>
</dbReference>
<dbReference type="HAMAP" id="MF_01225_B">
    <property type="entry name" value="MoaA_B"/>
    <property type="match status" value="1"/>
</dbReference>
<dbReference type="NCBIfam" id="TIGR02666">
    <property type="entry name" value="moaA"/>
    <property type="match status" value="1"/>
</dbReference>
<keyword evidence="16" id="KW-1185">Reference proteome</keyword>
<evidence type="ECO:0000256" key="10">
    <source>
        <dbReference type="ARBA" id="ARBA00023239"/>
    </source>
</evidence>
<dbReference type="SFLD" id="SFLDG01067">
    <property type="entry name" value="SPASM/twitch_domain_containing"/>
    <property type="match status" value="1"/>
</dbReference>
<feature type="binding site" evidence="12">
    <location>
        <position position="274"/>
    </location>
    <ligand>
        <name>[4Fe-4S] cluster</name>
        <dbReference type="ChEBI" id="CHEBI:49883"/>
        <label>2</label>
        <note>4Fe-4S-substrate</note>
    </ligand>
</feature>
<proteinExistence type="inferred from homology"/>
<dbReference type="SFLD" id="SFLDS00029">
    <property type="entry name" value="Radical_SAM"/>
    <property type="match status" value="1"/>
</dbReference>
<feature type="binding site" evidence="12">
    <location>
        <begin position="262"/>
        <end position="264"/>
    </location>
    <ligand>
        <name>GTP</name>
        <dbReference type="ChEBI" id="CHEBI:37565"/>
    </ligand>
</feature>
<dbReference type="InterPro" id="IPR058240">
    <property type="entry name" value="rSAM_sf"/>
</dbReference>
<evidence type="ECO:0000256" key="7">
    <source>
        <dbReference type="ARBA" id="ARBA00023014"/>
    </source>
</evidence>
<accession>A0A0D5NMM0</accession>
<feature type="binding site" evidence="12">
    <location>
        <position position="14"/>
    </location>
    <ligand>
        <name>GTP</name>
        <dbReference type="ChEBI" id="CHEBI:37565"/>
    </ligand>
</feature>
<dbReference type="PROSITE" id="PS01305">
    <property type="entry name" value="MOAA_NIFB_PQQE"/>
    <property type="match status" value="1"/>
</dbReference>
<keyword evidence="7 12" id="KW-0411">Iron-sulfur</keyword>
<keyword evidence="2 12" id="KW-0004">4Fe-4S</keyword>
<comment type="catalytic activity">
    <reaction evidence="11 12">
        <text>GTP + AH2 + S-adenosyl-L-methionine = (8S)-3',8-cyclo-7,8-dihydroguanosine 5'-triphosphate + 5'-deoxyadenosine + L-methionine + A + H(+)</text>
        <dbReference type="Rhea" id="RHEA:49576"/>
        <dbReference type="ChEBI" id="CHEBI:13193"/>
        <dbReference type="ChEBI" id="CHEBI:15378"/>
        <dbReference type="ChEBI" id="CHEBI:17319"/>
        <dbReference type="ChEBI" id="CHEBI:17499"/>
        <dbReference type="ChEBI" id="CHEBI:37565"/>
        <dbReference type="ChEBI" id="CHEBI:57844"/>
        <dbReference type="ChEBI" id="CHEBI:59789"/>
        <dbReference type="ChEBI" id="CHEBI:131766"/>
        <dbReference type="EC" id="4.1.99.22"/>
    </reaction>
</comment>
<protein>
    <recommendedName>
        <fullName evidence="1 12">GTP 3',8-cyclase</fullName>
        <ecNumber evidence="1 12">4.1.99.22</ecNumber>
    </recommendedName>
    <alternativeName>
        <fullName evidence="12">Molybdenum cofactor biosynthesis protein A</fullName>
    </alternativeName>
</protein>
<feature type="binding site" evidence="12">
    <location>
        <position position="123"/>
    </location>
    <ligand>
        <name>S-adenosyl-L-methionine</name>
        <dbReference type="ChEBI" id="CHEBI:59789"/>
    </ligand>
</feature>
<feature type="domain" description="Radical SAM core" evidence="14">
    <location>
        <begin position="5"/>
        <end position="224"/>
    </location>
</feature>
<dbReference type="EMBL" id="CP011058">
    <property type="protein sequence ID" value="AJY76148.1"/>
    <property type="molecule type" value="Genomic_DNA"/>
</dbReference>
<keyword evidence="3 12" id="KW-0949">S-adenosyl-L-methionine</keyword>
<keyword evidence="8 12" id="KW-0342">GTP-binding</keyword>
<dbReference type="UniPathway" id="UPA00344"/>
<dbReference type="PANTHER" id="PTHR22960">
    <property type="entry name" value="MOLYBDOPTERIN COFACTOR SYNTHESIS PROTEIN A"/>
    <property type="match status" value="1"/>
</dbReference>
<dbReference type="InterPro" id="IPR007197">
    <property type="entry name" value="rSAM"/>
</dbReference>
<dbReference type="OrthoDB" id="9763993at2"/>
<dbReference type="STRING" id="1126833.VN24_18280"/>